<feature type="domain" description="EAL" evidence="1">
    <location>
        <begin position="19"/>
        <end position="254"/>
    </location>
</feature>
<proteinExistence type="predicted"/>
<dbReference type="AlphaFoldDB" id="A0A1H1YC38"/>
<dbReference type="InterPro" id="IPR019278">
    <property type="entry name" value="DICT_dom"/>
</dbReference>
<protein>
    <submittedName>
        <fullName evidence="2">EAL domain, c-di-GMP-specific phosphodiesterase class I (Or its enzymatically inactive variant)</fullName>
    </submittedName>
</protein>
<evidence type="ECO:0000313" key="2">
    <source>
        <dbReference type="EMBL" id="SDT18849.1"/>
    </source>
</evidence>
<dbReference type="InterPro" id="IPR035919">
    <property type="entry name" value="EAL_sf"/>
</dbReference>
<dbReference type="InterPro" id="IPR001633">
    <property type="entry name" value="EAL_dom"/>
</dbReference>
<dbReference type="SMART" id="SM00052">
    <property type="entry name" value="EAL"/>
    <property type="match status" value="1"/>
</dbReference>
<name>A0A1H1YC38_BRESA</name>
<accession>A0A1H1YC38</accession>
<evidence type="ECO:0000259" key="1">
    <source>
        <dbReference type="SMART" id="SM00052"/>
    </source>
</evidence>
<dbReference type="STRING" id="629680.SAMN04489751_4047"/>
<reference evidence="2" key="1">
    <citation type="submission" date="2016-10" db="EMBL/GenBank/DDBJ databases">
        <authorList>
            <person name="Varghese N."/>
            <person name="Submissions S."/>
        </authorList>
    </citation>
    <scope>NUCLEOTIDE SEQUENCE [LARGE SCALE GENOMIC DNA]</scope>
    <source>
        <strain evidence="2">DSM 22082</strain>
    </source>
</reference>
<evidence type="ECO:0000313" key="3">
    <source>
        <dbReference type="Proteomes" id="UP000199700"/>
    </source>
</evidence>
<organism evidence="2 3">
    <name type="scientific">Brevibacterium sandarakinum</name>
    <dbReference type="NCBI Taxonomy" id="629680"/>
    <lineage>
        <taxon>Bacteria</taxon>
        <taxon>Bacillati</taxon>
        <taxon>Actinomycetota</taxon>
        <taxon>Actinomycetes</taxon>
        <taxon>Micrococcales</taxon>
        <taxon>Brevibacteriaceae</taxon>
        <taxon>Brevibacterium</taxon>
    </lineage>
</organism>
<dbReference type="SUPFAM" id="SSF141868">
    <property type="entry name" value="EAL domain-like"/>
    <property type="match status" value="1"/>
</dbReference>
<keyword evidence="3" id="KW-1185">Reference proteome</keyword>
<sequence length="433" mass="46785">MWKTVYARLPMEGHMVVEAVHDLDLALEELVRSGGIETYFAPVVDAYTFDKVGYQILQAPIDDPALGHAESENLRREMHASAMIGDIDASLRATALRTAEAAGLPKSNRLFLHAEGESFATLEDRTEEPDRSVILQLDASRVSSSPASVLRAVRQARSMGWGVGMSSVGADLRSTSFVPLVNPSVVGLHPDVLRIDSDSHLAELNRLLHAHLERSGAVILAEGVTTEDDFDRVRALGARFMSGPFFGPATKEPEPFTEPIEDGLVDHHSRNLPALGTPYSIAQGLRREPLVMNRELLIAQIAALEERALASGAATVTLGVFGEDETFSQATRDRYERIRDTVGLTAMFSGGFTEPPIPGVRTGVVDASDPMRNEHGVVVVGPDWSGLVAASKRNDPGSDGQTVFDVYITTERYTCVDAARSALTRISPVTSAS</sequence>
<dbReference type="Proteomes" id="UP000199700">
    <property type="component" value="Chromosome"/>
</dbReference>
<dbReference type="Pfam" id="PF10069">
    <property type="entry name" value="DICT"/>
    <property type="match status" value="1"/>
</dbReference>
<dbReference type="EMBL" id="LT629739">
    <property type="protein sequence ID" value="SDT18849.1"/>
    <property type="molecule type" value="Genomic_DNA"/>
</dbReference>
<dbReference type="Pfam" id="PF00563">
    <property type="entry name" value="EAL"/>
    <property type="match status" value="1"/>
</dbReference>
<gene>
    <name evidence="2" type="ORF">SAMN04489751_4047</name>
</gene>
<dbReference type="Gene3D" id="3.20.20.450">
    <property type="entry name" value="EAL domain"/>
    <property type="match status" value="1"/>
</dbReference>